<keyword evidence="2" id="KW-0238">DNA-binding</keyword>
<protein>
    <submittedName>
        <fullName evidence="5">MarR family transcriptional regulator</fullName>
    </submittedName>
</protein>
<evidence type="ECO:0000256" key="1">
    <source>
        <dbReference type="ARBA" id="ARBA00023015"/>
    </source>
</evidence>
<dbReference type="Proteomes" id="UP000886847">
    <property type="component" value="Unassembled WGS sequence"/>
</dbReference>
<dbReference type="GO" id="GO:0003700">
    <property type="term" value="F:DNA-binding transcription factor activity"/>
    <property type="evidence" value="ECO:0007669"/>
    <property type="project" value="InterPro"/>
</dbReference>
<dbReference type="InterPro" id="IPR036390">
    <property type="entry name" value="WH_DNA-bd_sf"/>
</dbReference>
<name>A0A9D1W1D6_9FIRM</name>
<dbReference type="GO" id="GO:0003677">
    <property type="term" value="F:DNA binding"/>
    <property type="evidence" value="ECO:0007669"/>
    <property type="project" value="UniProtKB-KW"/>
</dbReference>
<dbReference type="Gene3D" id="1.10.10.10">
    <property type="entry name" value="Winged helix-like DNA-binding domain superfamily/Winged helix DNA-binding domain"/>
    <property type="match status" value="1"/>
</dbReference>
<dbReference type="AlphaFoldDB" id="A0A9D1W1D6"/>
<comment type="caution">
    <text evidence="5">The sequence shown here is derived from an EMBL/GenBank/DDBJ whole genome shotgun (WGS) entry which is preliminary data.</text>
</comment>
<sequence length="157" mass="18014">MDAKKLLQTVYATGKRMYDAKLFGRGPFNQTEMQMIGEILANRERGKRIISSRLAEALGITRSAVSQMVNKLETKGVVRRVPDERDRKIAYIELSDKACAMYESFKEQVLGCLSKIIARMGEERVRHFMEEAQEFISVYDDVVHEMAQECPEGFILK</sequence>
<dbReference type="PANTHER" id="PTHR42756:SF1">
    <property type="entry name" value="TRANSCRIPTIONAL REPRESSOR OF EMRAB OPERON"/>
    <property type="match status" value="1"/>
</dbReference>
<feature type="domain" description="HTH marR-type" evidence="4">
    <location>
        <begin position="3"/>
        <end position="144"/>
    </location>
</feature>
<keyword evidence="3" id="KW-0804">Transcription</keyword>
<reference evidence="5" key="1">
    <citation type="journal article" date="2021" name="PeerJ">
        <title>Extensive microbial diversity within the chicken gut microbiome revealed by metagenomics and culture.</title>
        <authorList>
            <person name="Gilroy R."/>
            <person name="Ravi A."/>
            <person name="Getino M."/>
            <person name="Pursley I."/>
            <person name="Horton D.L."/>
            <person name="Alikhan N.F."/>
            <person name="Baker D."/>
            <person name="Gharbi K."/>
            <person name="Hall N."/>
            <person name="Watson M."/>
            <person name="Adriaenssens E.M."/>
            <person name="Foster-Nyarko E."/>
            <person name="Jarju S."/>
            <person name="Secka A."/>
            <person name="Antonio M."/>
            <person name="Oren A."/>
            <person name="Chaudhuri R.R."/>
            <person name="La Ragione R."/>
            <person name="Hildebrand F."/>
            <person name="Pallen M.J."/>
        </authorList>
    </citation>
    <scope>NUCLEOTIDE SEQUENCE</scope>
    <source>
        <strain evidence="5">2189</strain>
    </source>
</reference>
<keyword evidence="1" id="KW-0805">Transcription regulation</keyword>
<dbReference type="EMBL" id="DXEW01000022">
    <property type="protein sequence ID" value="HIX50475.1"/>
    <property type="molecule type" value="Genomic_DNA"/>
</dbReference>
<dbReference type="PANTHER" id="PTHR42756">
    <property type="entry name" value="TRANSCRIPTIONAL REGULATOR, MARR"/>
    <property type="match status" value="1"/>
</dbReference>
<dbReference type="InterPro" id="IPR000835">
    <property type="entry name" value="HTH_MarR-typ"/>
</dbReference>
<dbReference type="Pfam" id="PF12802">
    <property type="entry name" value="MarR_2"/>
    <property type="match status" value="1"/>
</dbReference>
<dbReference type="PROSITE" id="PS50995">
    <property type="entry name" value="HTH_MARR_2"/>
    <property type="match status" value="1"/>
</dbReference>
<dbReference type="InterPro" id="IPR036388">
    <property type="entry name" value="WH-like_DNA-bd_sf"/>
</dbReference>
<gene>
    <name evidence="5" type="ORF">H9851_04265</name>
</gene>
<dbReference type="SUPFAM" id="SSF46785">
    <property type="entry name" value="Winged helix' DNA-binding domain"/>
    <property type="match status" value="1"/>
</dbReference>
<evidence type="ECO:0000256" key="2">
    <source>
        <dbReference type="ARBA" id="ARBA00023125"/>
    </source>
</evidence>
<dbReference type="CDD" id="cd00090">
    <property type="entry name" value="HTH_ARSR"/>
    <property type="match status" value="1"/>
</dbReference>
<dbReference type="SMART" id="SM00347">
    <property type="entry name" value="HTH_MARR"/>
    <property type="match status" value="1"/>
</dbReference>
<evidence type="ECO:0000259" key="4">
    <source>
        <dbReference type="PROSITE" id="PS50995"/>
    </source>
</evidence>
<evidence type="ECO:0000256" key="3">
    <source>
        <dbReference type="ARBA" id="ARBA00023163"/>
    </source>
</evidence>
<evidence type="ECO:0000313" key="5">
    <source>
        <dbReference type="EMBL" id="HIX50475.1"/>
    </source>
</evidence>
<dbReference type="InterPro" id="IPR011991">
    <property type="entry name" value="ArsR-like_HTH"/>
</dbReference>
<proteinExistence type="predicted"/>
<dbReference type="PRINTS" id="PR00598">
    <property type="entry name" value="HTHMARR"/>
</dbReference>
<organism evidence="5 6">
    <name type="scientific">Candidatus Borkfalkia faecavium</name>
    <dbReference type="NCBI Taxonomy" id="2838508"/>
    <lineage>
        <taxon>Bacteria</taxon>
        <taxon>Bacillati</taxon>
        <taxon>Bacillota</taxon>
        <taxon>Clostridia</taxon>
        <taxon>Christensenellales</taxon>
        <taxon>Christensenellaceae</taxon>
        <taxon>Candidatus Borkfalkia</taxon>
    </lineage>
</organism>
<evidence type="ECO:0000313" key="6">
    <source>
        <dbReference type="Proteomes" id="UP000886847"/>
    </source>
</evidence>
<accession>A0A9D1W1D6</accession>
<reference evidence="5" key="2">
    <citation type="submission" date="2021-04" db="EMBL/GenBank/DDBJ databases">
        <authorList>
            <person name="Gilroy R."/>
        </authorList>
    </citation>
    <scope>NUCLEOTIDE SEQUENCE</scope>
    <source>
        <strain evidence="5">2189</strain>
    </source>
</reference>